<name>A0ABU7KB68_9ACTN</name>
<feature type="transmembrane region" description="Helical" evidence="1">
    <location>
        <begin position="20"/>
        <end position="42"/>
    </location>
</feature>
<reference evidence="2 3" key="1">
    <citation type="submission" date="2023-08" db="EMBL/GenBank/DDBJ databases">
        <authorList>
            <person name="Girao M."/>
            <person name="Carvalho M.F."/>
        </authorList>
    </citation>
    <scope>NUCLEOTIDE SEQUENCE [LARGE SCALE GENOMIC DNA]</scope>
    <source>
        <strain evidence="2 3">CT-R113</strain>
    </source>
</reference>
<accession>A0ABU7KB68</accession>
<organism evidence="2 3">
    <name type="scientific">Nocardiopsis codii</name>
    <dbReference type="NCBI Taxonomy" id="3065942"/>
    <lineage>
        <taxon>Bacteria</taxon>
        <taxon>Bacillati</taxon>
        <taxon>Actinomycetota</taxon>
        <taxon>Actinomycetes</taxon>
        <taxon>Streptosporangiales</taxon>
        <taxon>Nocardiopsidaceae</taxon>
        <taxon>Nocardiopsis</taxon>
    </lineage>
</organism>
<evidence type="ECO:0000313" key="2">
    <source>
        <dbReference type="EMBL" id="MEE2038817.1"/>
    </source>
</evidence>
<evidence type="ECO:0000256" key="1">
    <source>
        <dbReference type="SAM" id="Phobius"/>
    </source>
</evidence>
<keyword evidence="1" id="KW-0472">Membrane</keyword>
<evidence type="ECO:0000313" key="3">
    <source>
        <dbReference type="Proteomes" id="UP001356095"/>
    </source>
</evidence>
<comment type="caution">
    <text evidence="2">The sequence shown here is derived from an EMBL/GenBank/DDBJ whole genome shotgun (WGS) entry which is preliminary data.</text>
</comment>
<proteinExistence type="predicted"/>
<dbReference type="RefSeq" id="WP_330092595.1">
    <property type="nucleotide sequence ID" value="NZ_JAUZMY010000015.1"/>
</dbReference>
<keyword evidence="3" id="KW-1185">Reference proteome</keyword>
<dbReference type="EMBL" id="JAUZMY010000015">
    <property type="protein sequence ID" value="MEE2038817.1"/>
    <property type="molecule type" value="Genomic_DNA"/>
</dbReference>
<dbReference type="Proteomes" id="UP001356095">
    <property type="component" value="Unassembled WGS sequence"/>
</dbReference>
<sequence length="43" mass="4507">MRGRRLGEFFASWKRSLPALVTAATIVFGAAVVAQFAVAVAVA</sequence>
<keyword evidence="1" id="KW-1133">Transmembrane helix</keyword>
<gene>
    <name evidence="2" type="ORF">Q8791_16460</name>
</gene>
<protein>
    <submittedName>
        <fullName evidence="2">Uncharacterized protein</fullName>
    </submittedName>
</protein>
<keyword evidence="1" id="KW-0812">Transmembrane</keyword>